<gene>
    <name evidence="1" type="ORF">AVEN_183885_1</name>
</gene>
<dbReference type="OrthoDB" id="6514649at2759"/>
<proteinExistence type="predicted"/>
<evidence type="ECO:0000313" key="1">
    <source>
        <dbReference type="EMBL" id="GBO02114.1"/>
    </source>
</evidence>
<keyword evidence="2" id="KW-1185">Reference proteome</keyword>
<dbReference type="Proteomes" id="UP000499080">
    <property type="component" value="Unassembled WGS sequence"/>
</dbReference>
<organism evidence="1 2">
    <name type="scientific">Araneus ventricosus</name>
    <name type="common">Orbweaver spider</name>
    <name type="synonym">Epeira ventricosa</name>
    <dbReference type="NCBI Taxonomy" id="182803"/>
    <lineage>
        <taxon>Eukaryota</taxon>
        <taxon>Metazoa</taxon>
        <taxon>Ecdysozoa</taxon>
        <taxon>Arthropoda</taxon>
        <taxon>Chelicerata</taxon>
        <taxon>Arachnida</taxon>
        <taxon>Araneae</taxon>
        <taxon>Araneomorphae</taxon>
        <taxon>Entelegynae</taxon>
        <taxon>Araneoidea</taxon>
        <taxon>Araneidae</taxon>
        <taxon>Araneus</taxon>
    </lineage>
</organism>
<evidence type="ECO:0008006" key="3">
    <source>
        <dbReference type="Google" id="ProtNLM"/>
    </source>
</evidence>
<sequence length="99" mass="11383">MGPESIMMLDSPVCVLKSNISFHNYCFKSKHFNSVFQAEIEAVNFAEGWALKNNYKINIFTDSQASIETLKSARPSLWLDIQGQLNDRRDVNRKLRVES</sequence>
<dbReference type="EMBL" id="BGPR01029964">
    <property type="protein sequence ID" value="GBO02114.1"/>
    <property type="molecule type" value="Genomic_DNA"/>
</dbReference>
<protein>
    <recommendedName>
        <fullName evidence="3">RNase H type-1 domain-containing protein</fullName>
    </recommendedName>
</protein>
<dbReference type="Gene3D" id="3.30.420.10">
    <property type="entry name" value="Ribonuclease H-like superfamily/Ribonuclease H"/>
    <property type="match status" value="1"/>
</dbReference>
<name>A0A4Y2TQV8_ARAVE</name>
<reference evidence="1 2" key="1">
    <citation type="journal article" date="2019" name="Sci. Rep.">
        <title>Orb-weaving spider Araneus ventricosus genome elucidates the spidroin gene catalogue.</title>
        <authorList>
            <person name="Kono N."/>
            <person name="Nakamura H."/>
            <person name="Ohtoshi R."/>
            <person name="Moran D.A.P."/>
            <person name="Shinohara A."/>
            <person name="Yoshida Y."/>
            <person name="Fujiwara M."/>
            <person name="Mori M."/>
            <person name="Tomita M."/>
            <person name="Arakawa K."/>
        </authorList>
    </citation>
    <scope>NUCLEOTIDE SEQUENCE [LARGE SCALE GENOMIC DNA]</scope>
</reference>
<dbReference type="GO" id="GO:0003676">
    <property type="term" value="F:nucleic acid binding"/>
    <property type="evidence" value="ECO:0007669"/>
    <property type="project" value="InterPro"/>
</dbReference>
<evidence type="ECO:0000313" key="2">
    <source>
        <dbReference type="Proteomes" id="UP000499080"/>
    </source>
</evidence>
<comment type="caution">
    <text evidence="1">The sequence shown here is derived from an EMBL/GenBank/DDBJ whole genome shotgun (WGS) entry which is preliminary data.</text>
</comment>
<dbReference type="InterPro" id="IPR036397">
    <property type="entry name" value="RNaseH_sf"/>
</dbReference>
<dbReference type="AlphaFoldDB" id="A0A4Y2TQV8"/>
<accession>A0A4Y2TQV8</accession>